<dbReference type="STRING" id="694327.DFW101_3509"/>
<dbReference type="RefSeq" id="WP_009182829.1">
    <property type="nucleotide sequence ID" value="NZ_CM001368.1"/>
</dbReference>
<evidence type="ECO:0000313" key="2">
    <source>
        <dbReference type="Proteomes" id="UP000004662"/>
    </source>
</evidence>
<dbReference type="Proteomes" id="UP000004662">
    <property type="component" value="Chromosome"/>
</dbReference>
<organism evidence="1 2">
    <name type="scientific">Solidesulfovibrio carbinoliphilus subsp. oakridgensis</name>
    <dbReference type="NCBI Taxonomy" id="694327"/>
    <lineage>
        <taxon>Bacteria</taxon>
        <taxon>Pseudomonadati</taxon>
        <taxon>Thermodesulfobacteriota</taxon>
        <taxon>Desulfovibrionia</taxon>
        <taxon>Desulfovibrionales</taxon>
        <taxon>Desulfovibrionaceae</taxon>
        <taxon>Solidesulfovibrio</taxon>
    </lineage>
</organism>
<evidence type="ECO:0000313" key="1">
    <source>
        <dbReference type="EMBL" id="EHJ49505.1"/>
    </source>
</evidence>
<protein>
    <submittedName>
        <fullName evidence="1">Uncharacterized protein</fullName>
    </submittedName>
</protein>
<accession>G7QC59</accession>
<dbReference type="HOGENOM" id="CLU_1486804_0_0_7"/>
<dbReference type="EMBL" id="CM001368">
    <property type="protein sequence ID" value="EHJ49505.1"/>
    <property type="molecule type" value="Genomic_DNA"/>
</dbReference>
<dbReference type="AlphaFoldDB" id="G7QC59"/>
<sequence length="181" mass="20108">MPMSEACALWVEQAVQEAVESGDDVAKSFLEVSREIQADIKKHFDTLVSIETLRKKIAKAATGQVDQQPENQGQEPVKGGCTGCKLDPIQVVAKIEKMVGQGKSIREASEEIAKETGKRPSAVRSAYAREREKLAPEDSPSEAWQFVEIAILQLSRIKRDDPGRKEAFQKIKDWIASQEVE</sequence>
<name>G7QC59_9BACT</name>
<gene>
    <name evidence="1" type="ORF">DFW101_3509</name>
</gene>
<proteinExistence type="predicted"/>
<keyword evidence="2" id="KW-1185">Reference proteome</keyword>
<reference evidence="2" key="1">
    <citation type="journal article" date="2015" name="Genome Announc.">
        <title>High-Quality Draft Genome Sequence of Desulfovibrio carbinoliphilus FW-101-2B, an Organic Acid-Oxidizing Sulfate-Reducing Bacterium Isolated from Uranium(VI)-Contaminated Groundwater.</title>
        <authorList>
            <person name="Ramsay B.D."/>
            <person name="Hwang C."/>
            <person name="Woo H.L."/>
            <person name="Carroll S.L."/>
            <person name="Lucas S."/>
            <person name="Han J."/>
            <person name="Lapidus A.L."/>
            <person name="Cheng J.F."/>
            <person name="Goodwin L.A."/>
            <person name="Pitluck S."/>
            <person name="Peters L."/>
            <person name="Chertkov O."/>
            <person name="Held B."/>
            <person name="Detter J.C."/>
            <person name="Han C.S."/>
            <person name="Tapia R."/>
            <person name="Land M.L."/>
            <person name="Hauser L.J."/>
            <person name="Kyrpides N.C."/>
            <person name="Ivanova N.N."/>
            <person name="Mikhailova N."/>
            <person name="Pagani I."/>
            <person name="Woyke T."/>
            <person name="Arkin A.P."/>
            <person name="Dehal P."/>
            <person name="Chivian D."/>
            <person name="Criddle C.S."/>
            <person name="Wu W."/>
            <person name="Chakraborty R."/>
            <person name="Hazen T.C."/>
            <person name="Fields M.W."/>
        </authorList>
    </citation>
    <scope>NUCLEOTIDE SEQUENCE [LARGE SCALE GENOMIC DNA]</scope>
    <source>
        <strain evidence="2">FW-101-2B</strain>
    </source>
</reference>